<evidence type="ECO:0000256" key="1">
    <source>
        <dbReference type="SAM" id="Phobius"/>
    </source>
</evidence>
<keyword evidence="3" id="KW-1185">Reference proteome</keyword>
<evidence type="ECO:0000313" key="3">
    <source>
        <dbReference type="Proteomes" id="UP000230233"/>
    </source>
</evidence>
<evidence type="ECO:0000313" key="2">
    <source>
        <dbReference type="EMBL" id="PIC29461.1"/>
    </source>
</evidence>
<dbReference type="InterPro" id="IPR024483">
    <property type="entry name" value="Glam1"/>
</dbReference>
<dbReference type="PANTHER" id="PTHR35013:SF3">
    <property type="entry name" value="TRANSMEMBRANE PROTEIN"/>
    <property type="match status" value="1"/>
</dbReference>
<keyword evidence="1" id="KW-0472">Membrane</keyword>
<dbReference type="Proteomes" id="UP000230233">
    <property type="component" value="Chromosome V"/>
</dbReference>
<comment type="caution">
    <text evidence="2">The sequence shown here is derived from an EMBL/GenBank/DDBJ whole genome shotgun (WGS) entry which is preliminary data.</text>
</comment>
<feature type="transmembrane region" description="Helical" evidence="1">
    <location>
        <begin position="82"/>
        <end position="101"/>
    </location>
</feature>
<reference evidence="3" key="1">
    <citation type="submission" date="2017-10" db="EMBL/GenBank/DDBJ databases">
        <title>Rapid genome shrinkage in a self-fertile nematode reveals novel sperm competition proteins.</title>
        <authorList>
            <person name="Yin D."/>
            <person name="Schwarz E.M."/>
            <person name="Thomas C.G."/>
            <person name="Felde R.L."/>
            <person name="Korf I.F."/>
            <person name="Cutter A.D."/>
            <person name="Schartner C.M."/>
            <person name="Ralston E.J."/>
            <person name="Meyer B.J."/>
            <person name="Haag E.S."/>
        </authorList>
    </citation>
    <scope>NUCLEOTIDE SEQUENCE [LARGE SCALE GENOMIC DNA]</scope>
    <source>
        <strain evidence="3">JU1422</strain>
    </source>
</reference>
<dbReference type="Pfam" id="PF10912">
    <property type="entry name" value="Glam1"/>
    <property type="match status" value="1"/>
</dbReference>
<accession>A0A2G5TQT8</accession>
<proteinExistence type="predicted"/>
<dbReference type="AlphaFoldDB" id="A0A2G5TQT8"/>
<sequence length="121" mass="14007">MLCFLPVFYTSVISSDYHKYLKAESSEGSLQISADVDEITKFRQMVFFDEKNFSAKARKILNGDNRYAAGVKFLAGFFAGEMIVFICAFYFLYSLVVYVMIKRLRKFIAARKEMHGKEFMA</sequence>
<gene>
    <name evidence="2" type="primary">Cnig_chr_V.g21025</name>
    <name evidence="2" type="ORF">B9Z55_021025</name>
</gene>
<dbReference type="PANTHER" id="PTHR35013">
    <property type="entry name" value="PROTEIN CBG22618-RELATED"/>
    <property type="match status" value="1"/>
</dbReference>
<keyword evidence="1" id="KW-1133">Transmembrane helix</keyword>
<organism evidence="2 3">
    <name type="scientific">Caenorhabditis nigoni</name>
    <dbReference type="NCBI Taxonomy" id="1611254"/>
    <lineage>
        <taxon>Eukaryota</taxon>
        <taxon>Metazoa</taxon>
        <taxon>Ecdysozoa</taxon>
        <taxon>Nematoda</taxon>
        <taxon>Chromadorea</taxon>
        <taxon>Rhabditida</taxon>
        <taxon>Rhabditina</taxon>
        <taxon>Rhabditomorpha</taxon>
        <taxon>Rhabditoidea</taxon>
        <taxon>Rhabditidae</taxon>
        <taxon>Peloderinae</taxon>
        <taxon>Caenorhabditis</taxon>
    </lineage>
</organism>
<protein>
    <submittedName>
        <fullName evidence="2">Uncharacterized protein</fullName>
    </submittedName>
</protein>
<keyword evidence="1" id="KW-0812">Transmembrane</keyword>
<name>A0A2G5TQT8_9PELO</name>
<dbReference type="EMBL" id="PDUG01000005">
    <property type="protein sequence ID" value="PIC29461.1"/>
    <property type="molecule type" value="Genomic_DNA"/>
</dbReference>